<dbReference type="InterPro" id="IPR002213">
    <property type="entry name" value="UDP_glucos_trans"/>
</dbReference>
<dbReference type="GO" id="GO:0008194">
    <property type="term" value="F:UDP-glycosyltransferase activity"/>
    <property type="evidence" value="ECO:0007669"/>
    <property type="project" value="InterPro"/>
</dbReference>
<dbReference type="EMBL" id="LCYN01000031">
    <property type="protein sequence ID" value="KKZ92538.1"/>
    <property type="molecule type" value="Genomic_DNA"/>
</dbReference>
<sequence length="403" mass="45986">MMANVLVINFPGEGHINPTLAIVSQLIQRGETVVSYCIEDYRKKIEATGAEFRVFENFLSQINIMERVNEGGSPLTMLSHMIEASERIVTQIVEETKGEKYDYLIYDNHFPVGRIIANVLKLPSVSSCTTFAFNQYITFNDEQESRQVDETNPLYQSCLAGMEKWNRQYGMKCNSMYDIMNHPGDITIVYTSKEYQPRSDVFDESYKFVGPSIATRKEVDSFSMEDLKDEKLIFISMGTVFNEQPELYEKCFEAFKDVEATVVLVVGKKININKFENIPNNFKLYNYVPQLEVLQYADVFVTHGGMNSSSEALYYGVPLVVIPVTGDQPLVAKRVTEVGAGIRLNRKELTSELLRETVEKVIDDVTFKENSRKVGESLRNAGGYNRAVDEIFKMKMNSYLKLK</sequence>
<dbReference type="PANTHER" id="PTHR48043:SF145">
    <property type="entry name" value="FI06409P-RELATED"/>
    <property type="match status" value="1"/>
</dbReference>
<evidence type="ECO:0008006" key="6">
    <source>
        <dbReference type="Google" id="ProtNLM"/>
    </source>
</evidence>
<dbReference type="PATRIC" id="fig|1396.433.peg.4492"/>
<name>A0A0G8BY99_9BACI</name>
<dbReference type="CDD" id="cd03784">
    <property type="entry name" value="GT1_Gtf-like"/>
    <property type="match status" value="1"/>
</dbReference>
<dbReference type="Gene3D" id="3.40.50.2000">
    <property type="entry name" value="Glycogen Phosphorylase B"/>
    <property type="match status" value="2"/>
</dbReference>
<dbReference type="GO" id="GO:0016758">
    <property type="term" value="F:hexosyltransferase activity"/>
    <property type="evidence" value="ECO:0007669"/>
    <property type="project" value="InterPro"/>
</dbReference>
<organism evidence="4 5">
    <name type="scientific">Bacillus wiedmannii</name>
    <dbReference type="NCBI Taxonomy" id="1890302"/>
    <lineage>
        <taxon>Bacteria</taxon>
        <taxon>Bacillati</taxon>
        <taxon>Bacillota</taxon>
        <taxon>Bacilli</taxon>
        <taxon>Bacillales</taxon>
        <taxon>Bacillaceae</taxon>
        <taxon>Bacillus</taxon>
        <taxon>Bacillus cereus group</taxon>
    </lineage>
</organism>
<dbReference type="FunFam" id="3.40.50.2000:FF:000072">
    <property type="entry name" value="Glycosyl transferase"/>
    <property type="match status" value="1"/>
</dbReference>
<reference evidence="4 5" key="1">
    <citation type="journal article" date="2015" name="Genome Announc.">
        <title>Next-Generation Whole-Genome Sequencing of Eight Strains of Bacillus cereus, Isolated from Food.</title>
        <authorList>
            <person name="Krawczyk A.O."/>
            <person name="de Jong A."/>
            <person name="Eijlander R.T."/>
            <person name="Berendsen E.M."/>
            <person name="Holsappel S."/>
            <person name="Wells-Bennik M.H."/>
            <person name="Kuipers O.P."/>
        </authorList>
    </citation>
    <scope>NUCLEOTIDE SEQUENCE [LARGE SCALE GENOMIC DNA]</scope>
    <source>
        <strain evidence="4 5">B4147</strain>
    </source>
</reference>
<proteinExistence type="inferred from homology"/>
<reference evidence="5" key="2">
    <citation type="submission" date="2015-04" db="EMBL/GenBank/DDBJ databases">
        <title>Draft Genome Sequences of Eight Spore-Forming Food Isolates of Bacillus cereus Genome sequencing.</title>
        <authorList>
            <person name="Krawcyk A.O."/>
            <person name="de Jong A."/>
            <person name="Eijlander R.T."/>
            <person name="Berendsen E.M."/>
            <person name="Holsappel S."/>
            <person name="Wells-Bennik M."/>
            <person name="Kuipers O.P."/>
        </authorList>
    </citation>
    <scope>NUCLEOTIDE SEQUENCE [LARGE SCALE GENOMIC DNA]</scope>
    <source>
        <strain evidence="5">B4147</strain>
    </source>
</reference>
<evidence type="ECO:0000313" key="5">
    <source>
        <dbReference type="Proteomes" id="UP000035350"/>
    </source>
</evidence>
<dbReference type="PANTHER" id="PTHR48043">
    <property type="entry name" value="EG:EG0003.4 PROTEIN-RELATED"/>
    <property type="match status" value="1"/>
</dbReference>
<keyword evidence="3" id="KW-0808">Transferase</keyword>
<evidence type="ECO:0000256" key="2">
    <source>
        <dbReference type="ARBA" id="ARBA00022676"/>
    </source>
</evidence>
<accession>A0A0G8BY99</accession>
<comment type="caution">
    <text evidence="4">The sequence shown here is derived from an EMBL/GenBank/DDBJ whole genome shotgun (WGS) entry which is preliminary data.</text>
</comment>
<dbReference type="Pfam" id="PF00201">
    <property type="entry name" value="UDPGT"/>
    <property type="match status" value="1"/>
</dbReference>
<protein>
    <recommendedName>
        <fullName evidence="6">Glycosyl transferase</fullName>
    </recommendedName>
</protein>
<dbReference type="InterPro" id="IPR006326">
    <property type="entry name" value="UDPGT_MGT-like"/>
</dbReference>
<evidence type="ECO:0000313" key="4">
    <source>
        <dbReference type="EMBL" id="KKZ92538.1"/>
    </source>
</evidence>
<dbReference type="SUPFAM" id="SSF53756">
    <property type="entry name" value="UDP-Glycosyltransferase/glycogen phosphorylase"/>
    <property type="match status" value="1"/>
</dbReference>
<dbReference type="NCBIfam" id="TIGR01426">
    <property type="entry name" value="MGT"/>
    <property type="match status" value="1"/>
</dbReference>
<keyword evidence="2" id="KW-0328">Glycosyltransferase</keyword>
<evidence type="ECO:0000256" key="3">
    <source>
        <dbReference type="ARBA" id="ARBA00022679"/>
    </source>
</evidence>
<dbReference type="InterPro" id="IPR050271">
    <property type="entry name" value="UDP-glycosyltransferase"/>
</dbReference>
<gene>
    <name evidence="4" type="ORF">B4147_1774</name>
</gene>
<dbReference type="Proteomes" id="UP000035350">
    <property type="component" value="Unassembled WGS sequence"/>
</dbReference>
<evidence type="ECO:0000256" key="1">
    <source>
        <dbReference type="ARBA" id="ARBA00009995"/>
    </source>
</evidence>
<comment type="similarity">
    <text evidence="1">Belongs to the UDP-glycosyltransferase family.</text>
</comment>
<dbReference type="AlphaFoldDB" id="A0A0G8BY99"/>